<organism evidence="1 2">
    <name type="scientific">Teladorsagia circumcincta</name>
    <name type="common">Brown stomach worm</name>
    <name type="synonym">Ostertagia circumcincta</name>
    <dbReference type="NCBI Taxonomy" id="45464"/>
    <lineage>
        <taxon>Eukaryota</taxon>
        <taxon>Metazoa</taxon>
        <taxon>Ecdysozoa</taxon>
        <taxon>Nematoda</taxon>
        <taxon>Chromadorea</taxon>
        <taxon>Rhabditida</taxon>
        <taxon>Rhabditina</taxon>
        <taxon>Rhabditomorpha</taxon>
        <taxon>Strongyloidea</taxon>
        <taxon>Trichostrongylidae</taxon>
        <taxon>Teladorsagia</taxon>
    </lineage>
</organism>
<dbReference type="AlphaFoldDB" id="A0A2G9T6M2"/>
<feature type="non-terminal residue" evidence="1">
    <location>
        <position position="1"/>
    </location>
</feature>
<name>A0A2G9T6M2_TELCI</name>
<accession>A0A2G9T6M2</accession>
<sequence length="77" mass="8405">LYNSSLIVSVLDTYVNEGSDNAGQTIRLFLLVNGPTQGVEVNVNADGNNLKVLPECQFKYANALILQLFTVFKALQS</sequence>
<dbReference type="EMBL" id="KZ410819">
    <property type="protein sequence ID" value="PIO53548.1"/>
    <property type="molecule type" value="Genomic_DNA"/>
</dbReference>
<keyword evidence="2" id="KW-1185">Reference proteome</keyword>
<dbReference type="OrthoDB" id="270293at2759"/>
<evidence type="ECO:0000313" key="1">
    <source>
        <dbReference type="EMBL" id="PIO53548.1"/>
    </source>
</evidence>
<proteinExistence type="predicted"/>
<gene>
    <name evidence="1" type="ORF">TELCIR_25112</name>
</gene>
<reference evidence="1 2" key="1">
    <citation type="submission" date="2015-09" db="EMBL/GenBank/DDBJ databases">
        <title>Draft genome of the parasitic nematode Teladorsagia circumcincta isolate WARC Sus (inbred).</title>
        <authorList>
            <person name="Mitreva M."/>
        </authorList>
    </citation>
    <scope>NUCLEOTIDE SEQUENCE [LARGE SCALE GENOMIC DNA]</scope>
    <source>
        <strain evidence="1 2">S</strain>
    </source>
</reference>
<dbReference type="Proteomes" id="UP000230423">
    <property type="component" value="Unassembled WGS sequence"/>
</dbReference>
<evidence type="ECO:0000313" key="2">
    <source>
        <dbReference type="Proteomes" id="UP000230423"/>
    </source>
</evidence>
<protein>
    <submittedName>
        <fullName evidence="1">Uncharacterized protein</fullName>
    </submittedName>
</protein>